<feature type="compositionally biased region" description="Low complexity" evidence="2">
    <location>
        <begin position="1"/>
        <end position="12"/>
    </location>
</feature>
<keyword evidence="4" id="KW-1185">Reference proteome</keyword>
<dbReference type="Proteomes" id="UP000756710">
    <property type="component" value="Unassembled WGS sequence"/>
</dbReference>
<sequence>MTNLQDPQDSPAPQAPPPPQAPPGAEDVPGDPGPAAPPPGCPAHADPSHTGPALLYGERYLRNPAESYERMRRDHGQVAPVLLESDVPAWLVLGYREIRQVVTDVQTYGRDSRRWNRWDEVPSDWPLMPWVAHSPMIHFTEGDEHRRRSAAVSDALASVDPFELRRHCERFADSLIDKFVGSGKADLVFDYVYSVPALAMGQMFGLPEDQLEYMAEAVTVSLLSNDEAMAAQQRAAEVVQRLVSAKREEPGPDVTSRFIRNSPDLTDEQLVGDLMVMIAAGMPATSYWIGNTVRLMLTDDRFTMTLAGNRRSIGEAMNEVLWADSPLQNVIGRFATRDTTLGDQRIRAGDLLVLGLAAANADPLLWPDAEAGYAGNNAYVSFTGGDYGCPAGAPDLGKIISETAIEVLLDRVPDLELAVEPNELQWMDSLWYRCLVSLPVTFTPAPAAGQAVSGGS</sequence>
<reference evidence="3 4" key="1">
    <citation type="submission" date="2021-03" db="EMBL/GenBank/DDBJ databases">
        <title>Genomic Encyclopedia of Type Strains, Phase IV (KMG-IV): sequencing the most valuable type-strain genomes for metagenomic binning, comparative biology and taxonomic classification.</title>
        <authorList>
            <person name="Goeker M."/>
        </authorList>
    </citation>
    <scope>NUCLEOTIDE SEQUENCE [LARGE SCALE GENOMIC DNA]</scope>
    <source>
        <strain evidence="3 4">DSM 41954</strain>
    </source>
</reference>
<proteinExistence type="inferred from homology"/>
<evidence type="ECO:0000256" key="2">
    <source>
        <dbReference type="SAM" id="MobiDB-lite"/>
    </source>
</evidence>
<gene>
    <name evidence="3" type="ORF">J2Z30_000476</name>
</gene>
<evidence type="ECO:0000256" key="1">
    <source>
        <dbReference type="ARBA" id="ARBA00010617"/>
    </source>
</evidence>
<organism evidence="3 4">
    <name type="scientific">Streptomyces iranensis</name>
    <dbReference type="NCBI Taxonomy" id="576784"/>
    <lineage>
        <taxon>Bacteria</taxon>
        <taxon>Bacillati</taxon>
        <taxon>Actinomycetota</taxon>
        <taxon>Actinomycetes</taxon>
        <taxon>Kitasatosporales</taxon>
        <taxon>Streptomycetaceae</taxon>
        <taxon>Streptomyces</taxon>
        <taxon>Streptomyces violaceusniger group</taxon>
    </lineage>
</organism>
<feature type="region of interest" description="Disordered" evidence="2">
    <location>
        <begin position="1"/>
        <end position="53"/>
    </location>
</feature>
<dbReference type="PANTHER" id="PTHR46696:SF1">
    <property type="entry name" value="CYTOCHROME P450 YJIB-RELATED"/>
    <property type="match status" value="1"/>
</dbReference>
<dbReference type="SUPFAM" id="SSF48264">
    <property type="entry name" value="Cytochrome P450"/>
    <property type="match status" value="1"/>
</dbReference>
<dbReference type="EMBL" id="JAGGLR010000001">
    <property type="protein sequence ID" value="MBP2059480.1"/>
    <property type="molecule type" value="Genomic_DNA"/>
</dbReference>
<feature type="compositionally biased region" description="Pro residues" evidence="2">
    <location>
        <begin position="31"/>
        <end position="41"/>
    </location>
</feature>
<evidence type="ECO:0000313" key="4">
    <source>
        <dbReference type="Proteomes" id="UP000756710"/>
    </source>
</evidence>
<dbReference type="PRINTS" id="PR00359">
    <property type="entry name" value="BP450"/>
</dbReference>
<comment type="caution">
    <text evidence="3">The sequence shown here is derived from an EMBL/GenBank/DDBJ whole genome shotgun (WGS) entry which is preliminary data.</text>
</comment>
<dbReference type="RefSeq" id="WP_107073372.1">
    <property type="nucleotide sequence ID" value="NZ_BAABDR010000060.1"/>
</dbReference>
<accession>A0ABS4MIG3</accession>
<dbReference type="CDD" id="cd20623">
    <property type="entry name" value="CYP_unk"/>
    <property type="match status" value="1"/>
</dbReference>
<comment type="similarity">
    <text evidence="1">Belongs to the cytochrome P450 family.</text>
</comment>
<dbReference type="InterPro" id="IPR036396">
    <property type="entry name" value="Cyt_P450_sf"/>
</dbReference>
<dbReference type="PANTHER" id="PTHR46696">
    <property type="entry name" value="P450, PUTATIVE (EUROFUNG)-RELATED"/>
    <property type="match status" value="1"/>
</dbReference>
<name>A0ABS4MIG3_9ACTN</name>
<dbReference type="InterPro" id="IPR002397">
    <property type="entry name" value="Cyt_P450_B"/>
</dbReference>
<feature type="compositionally biased region" description="Pro residues" evidence="2">
    <location>
        <begin position="13"/>
        <end position="22"/>
    </location>
</feature>
<dbReference type="Gene3D" id="1.10.630.10">
    <property type="entry name" value="Cytochrome P450"/>
    <property type="match status" value="1"/>
</dbReference>
<protein>
    <submittedName>
        <fullName evidence="3">Cytochrome P450</fullName>
    </submittedName>
</protein>
<evidence type="ECO:0000313" key="3">
    <source>
        <dbReference type="EMBL" id="MBP2059480.1"/>
    </source>
</evidence>